<evidence type="ECO:0000313" key="2">
    <source>
        <dbReference type="EMBL" id="MBZ4186072.1"/>
    </source>
</evidence>
<keyword evidence="3" id="KW-1185">Reference proteome</keyword>
<reference evidence="2" key="1">
    <citation type="submission" date="2021-09" db="EMBL/GenBank/DDBJ databases">
        <authorList>
            <person name="Wu T."/>
            <person name="Guo S.Z."/>
        </authorList>
    </citation>
    <scope>NUCLEOTIDE SEQUENCE</scope>
    <source>
        <strain evidence="2">RSS-23</strain>
    </source>
</reference>
<dbReference type="Proteomes" id="UP001430290">
    <property type="component" value="Unassembled WGS sequence"/>
</dbReference>
<proteinExistence type="predicted"/>
<dbReference type="Pfam" id="PF14107">
    <property type="entry name" value="DUF4280"/>
    <property type="match status" value="1"/>
</dbReference>
<gene>
    <name evidence="2" type="ORF">K7B09_06975</name>
</gene>
<dbReference type="InterPro" id="IPR025460">
    <property type="entry name" value="DUF4280"/>
</dbReference>
<accession>A0ABS7TDY9</accession>
<sequence length="129" mass="13426">MPIQVVNLATLTCVFGMAPSMLVVTPEKRVLSGMQPAANIMDFIPMKNIMPFGMCTTPSNPMVAAATTAAMGVLTPQPCIPVVVSPWKVGAPTVLIGGMPALDNISTNLCTWGGLITITNPGQATEMIP</sequence>
<dbReference type="EMBL" id="JAIQDJ010000002">
    <property type="protein sequence ID" value="MBZ4186072.1"/>
    <property type="molecule type" value="Genomic_DNA"/>
</dbReference>
<comment type="caution">
    <text evidence="2">The sequence shown here is derived from an EMBL/GenBank/DDBJ whole genome shotgun (WGS) entry which is preliminary data.</text>
</comment>
<keyword evidence="1" id="KW-0472">Membrane</keyword>
<evidence type="ECO:0000313" key="3">
    <source>
        <dbReference type="Proteomes" id="UP001430290"/>
    </source>
</evidence>
<keyword evidence="1" id="KW-0812">Transmembrane</keyword>
<feature type="transmembrane region" description="Helical" evidence="1">
    <location>
        <begin position="6"/>
        <end position="24"/>
    </location>
</feature>
<protein>
    <submittedName>
        <fullName evidence="2">DUF4280 domain-containing protein</fullName>
    </submittedName>
</protein>
<organism evidence="2 3">
    <name type="scientific">Thermomonas beijingensis</name>
    <dbReference type="NCBI Taxonomy" id="2872701"/>
    <lineage>
        <taxon>Bacteria</taxon>
        <taxon>Pseudomonadati</taxon>
        <taxon>Pseudomonadota</taxon>
        <taxon>Gammaproteobacteria</taxon>
        <taxon>Lysobacterales</taxon>
        <taxon>Lysobacteraceae</taxon>
        <taxon>Thermomonas</taxon>
    </lineage>
</organism>
<name>A0ABS7TDY9_9GAMM</name>
<evidence type="ECO:0000256" key="1">
    <source>
        <dbReference type="SAM" id="Phobius"/>
    </source>
</evidence>
<keyword evidence="1" id="KW-1133">Transmembrane helix</keyword>